<dbReference type="EMBL" id="MU006735">
    <property type="protein sequence ID" value="KAF2623631.1"/>
    <property type="molecule type" value="Genomic_DNA"/>
</dbReference>
<sequence length="88" mass="9614">MLVPQPHHRGSFLSVPQPALFWARGIKRSGRGLLLLTTAALLVKTILLRYAACLLLSNDQLLSTTFGSLERSAFQTSGASPQWPNVIL</sequence>
<comment type="caution">
    <text evidence="1">The sequence shown here is derived from an EMBL/GenBank/DDBJ whole genome shotgun (WGS) entry which is preliminary data.</text>
</comment>
<keyword evidence="2" id="KW-1185">Reference proteome</keyword>
<proteinExistence type="predicted"/>
<name>A0ACB6RNN0_9PLEO</name>
<protein>
    <submittedName>
        <fullName evidence="1">Uncharacterized protein</fullName>
    </submittedName>
</protein>
<evidence type="ECO:0000313" key="2">
    <source>
        <dbReference type="Proteomes" id="UP000799754"/>
    </source>
</evidence>
<reference evidence="1" key="1">
    <citation type="journal article" date="2020" name="Stud. Mycol.">
        <title>101 Dothideomycetes genomes: a test case for predicting lifestyles and emergence of pathogens.</title>
        <authorList>
            <person name="Haridas S."/>
            <person name="Albert R."/>
            <person name="Binder M."/>
            <person name="Bloem J."/>
            <person name="Labutti K."/>
            <person name="Salamov A."/>
            <person name="Andreopoulos B."/>
            <person name="Baker S."/>
            <person name="Barry K."/>
            <person name="Bills G."/>
            <person name="Bluhm B."/>
            <person name="Cannon C."/>
            <person name="Castanera R."/>
            <person name="Culley D."/>
            <person name="Daum C."/>
            <person name="Ezra D."/>
            <person name="Gonzalez J."/>
            <person name="Henrissat B."/>
            <person name="Kuo A."/>
            <person name="Liang C."/>
            <person name="Lipzen A."/>
            <person name="Lutzoni F."/>
            <person name="Magnuson J."/>
            <person name="Mondo S."/>
            <person name="Nolan M."/>
            <person name="Ohm R."/>
            <person name="Pangilinan J."/>
            <person name="Park H.-J."/>
            <person name="Ramirez L."/>
            <person name="Alfaro M."/>
            <person name="Sun H."/>
            <person name="Tritt A."/>
            <person name="Yoshinaga Y."/>
            <person name="Zwiers L.-H."/>
            <person name="Turgeon B."/>
            <person name="Goodwin S."/>
            <person name="Spatafora J."/>
            <person name="Crous P."/>
            <person name="Grigoriev I."/>
        </authorList>
    </citation>
    <scope>NUCLEOTIDE SEQUENCE</scope>
    <source>
        <strain evidence="1">CBS 525.71</strain>
    </source>
</reference>
<evidence type="ECO:0000313" key="1">
    <source>
        <dbReference type="EMBL" id="KAF2623631.1"/>
    </source>
</evidence>
<gene>
    <name evidence="1" type="ORF">BU25DRAFT_414101</name>
</gene>
<dbReference type="Proteomes" id="UP000799754">
    <property type="component" value="Unassembled WGS sequence"/>
</dbReference>
<organism evidence="1 2">
    <name type="scientific">Macroventuria anomochaeta</name>
    <dbReference type="NCBI Taxonomy" id="301207"/>
    <lineage>
        <taxon>Eukaryota</taxon>
        <taxon>Fungi</taxon>
        <taxon>Dikarya</taxon>
        <taxon>Ascomycota</taxon>
        <taxon>Pezizomycotina</taxon>
        <taxon>Dothideomycetes</taxon>
        <taxon>Pleosporomycetidae</taxon>
        <taxon>Pleosporales</taxon>
        <taxon>Pleosporineae</taxon>
        <taxon>Didymellaceae</taxon>
        <taxon>Macroventuria</taxon>
    </lineage>
</organism>
<accession>A0ACB6RNN0</accession>